<sequence>MGRKLISRVLPHASDVRSKKLLMTQSPQRDPSLEKRPQRRTGPKFPGKGRQRG</sequence>
<proteinExistence type="predicted"/>
<name>A0A816SP49_BRANA</name>
<dbReference type="AlphaFoldDB" id="A0A816SP49"/>
<reference evidence="2" key="1">
    <citation type="submission" date="2021-01" db="EMBL/GenBank/DDBJ databases">
        <authorList>
            <consortium name="Genoscope - CEA"/>
            <person name="William W."/>
        </authorList>
    </citation>
    <scope>NUCLEOTIDE SEQUENCE</scope>
</reference>
<organism evidence="2">
    <name type="scientific">Brassica napus</name>
    <name type="common">Rape</name>
    <dbReference type="NCBI Taxonomy" id="3708"/>
    <lineage>
        <taxon>Eukaryota</taxon>
        <taxon>Viridiplantae</taxon>
        <taxon>Streptophyta</taxon>
        <taxon>Embryophyta</taxon>
        <taxon>Tracheophyta</taxon>
        <taxon>Spermatophyta</taxon>
        <taxon>Magnoliopsida</taxon>
        <taxon>eudicotyledons</taxon>
        <taxon>Gunneridae</taxon>
        <taxon>Pentapetalae</taxon>
        <taxon>rosids</taxon>
        <taxon>malvids</taxon>
        <taxon>Brassicales</taxon>
        <taxon>Brassicaceae</taxon>
        <taxon>Brassiceae</taxon>
        <taxon>Brassica</taxon>
    </lineage>
</organism>
<gene>
    <name evidence="2" type="ORF">DARMORV10_A06P23650.1</name>
</gene>
<accession>A0A816SP49</accession>
<evidence type="ECO:0000313" key="2">
    <source>
        <dbReference type="EMBL" id="CAF2086201.1"/>
    </source>
</evidence>
<dbReference type="Proteomes" id="UP001295469">
    <property type="component" value="Chromosome A06"/>
</dbReference>
<evidence type="ECO:0000256" key="1">
    <source>
        <dbReference type="SAM" id="MobiDB-lite"/>
    </source>
</evidence>
<protein>
    <submittedName>
        <fullName evidence="2">(rape) hypothetical protein</fullName>
    </submittedName>
</protein>
<dbReference type="EMBL" id="HG994360">
    <property type="protein sequence ID" value="CAF2086201.1"/>
    <property type="molecule type" value="Genomic_DNA"/>
</dbReference>
<feature type="region of interest" description="Disordered" evidence="1">
    <location>
        <begin position="1"/>
        <end position="53"/>
    </location>
</feature>
<feature type="compositionally biased region" description="Basic residues" evidence="1">
    <location>
        <begin position="37"/>
        <end position="53"/>
    </location>
</feature>